<evidence type="ECO:0000256" key="1">
    <source>
        <dbReference type="SAM" id="MobiDB-lite"/>
    </source>
</evidence>
<feature type="compositionally biased region" description="Polar residues" evidence="1">
    <location>
        <begin position="250"/>
        <end position="263"/>
    </location>
</feature>
<feature type="domain" description="Cell division protein A C-terminal" evidence="4">
    <location>
        <begin position="305"/>
        <end position="344"/>
    </location>
</feature>
<feature type="region of interest" description="Disordered" evidence="1">
    <location>
        <begin position="186"/>
        <end position="298"/>
    </location>
</feature>
<evidence type="ECO:0000259" key="4">
    <source>
        <dbReference type="Pfam" id="PF23601"/>
    </source>
</evidence>
<reference evidence="5" key="1">
    <citation type="submission" date="2019-12" db="EMBL/GenBank/DDBJ databases">
        <title>Whole-genome sequence of Halomicrobium mukohataei pws1.</title>
        <authorList>
            <person name="Verma D.K."/>
            <person name="Gopal K."/>
            <person name="Prasad E.S."/>
        </authorList>
    </citation>
    <scope>NUCLEOTIDE SEQUENCE</scope>
    <source>
        <strain evidence="5">Pws1</strain>
    </source>
</reference>
<keyword evidence="2" id="KW-0472">Membrane</keyword>
<accession>A0A847UE58</accession>
<feature type="compositionally biased region" description="Polar residues" evidence="1">
    <location>
        <begin position="191"/>
        <end position="201"/>
    </location>
</feature>
<gene>
    <name evidence="5" type="ORF">GOC74_16290</name>
</gene>
<organism evidence="5 6">
    <name type="scientific">Halomicrobium mukohataei</name>
    <dbReference type="NCBI Taxonomy" id="57705"/>
    <lineage>
        <taxon>Archaea</taxon>
        <taxon>Methanobacteriati</taxon>
        <taxon>Methanobacteriota</taxon>
        <taxon>Stenosarchaea group</taxon>
        <taxon>Halobacteria</taxon>
        <taxon>Halobacteriales</taxon>
        <taxon>Haloarculaceae</taxon>
        <taxon>Halomicrobium</taxon>
    </lineage>
</organism>
<feature type="compositionally biased region" description="Basic and acidic residues" evidence="1">
    <location>
        <begin position="227"/>
        <end position="249"/>
    </location>
</feature>
<protein>
    <submittedName>
        <fullName evidence="5">Uncharacterized protein</fullName>
    </submittedName>
</protein>
<feature type="transmembrane region" description="Helical" evidence="2">
    <location>
        <begin position="62"/>
        <end position="81"/>
    </location>
</feature>
<dbReference type="InterPro" id="IPR055564">
    <property type="entry name" value="CdpA_C"/>
</dbReference>
<sequence>MTSLTDVYEGNVGRVASRRQQLLGSGLFLVGGTMVVGAIALATTNVGVQSLGRYPARELAGVLAGLGLPAVLLGVFAVLPASRSVRGAAIVGTGITAIGVAMFQHVYPYDWVTAAPLLTLATTAVYFFGVVTIFWCLFVALATFKTRNDPGGTARMEITRQGTIQLVEEARSLGRFGGVGLFGTDLDGEVETQTNRETASTGHDGATVTGATRADSDVTDDGGSPAADRRPDDARRDRATQTDSLDHTADTATGHSGGPQTEPSADGGEVIDADGTATGGTAFSNDFLDSTSDGDEEDDEDALEAYCGNCRHFEYVMEDGESTPYCQLHERTMDDLDACSSWLER</sequence>
<evidence type="ECO:0000256" key="2">
    <source>
        <dbReference type="SAM" id="Phobius"/>
    </source>
</evidence>
<comment type="caution">
    <text evidence="5">The sequence shown here is derived from an EMBL/GenBank/DDBJ whole genome shotgun (WGS) entry which is preliminary data.</text>
</comment>
<keyword evidence="2" id="KW-1133">Transmembrane helix</keyword>
<dbReference type="OrthoDB" id="235883at2157"/>
<name>A0A847UE58_9EURY</name>
<feature type="transmembrane region" description="Helical" evidence="2">
    <location>
        <begin position="88"/>
        <end position="107"/>
    </location>
</feature>
<dbReference type="Pfam" id="PF23601">
    <property type="entry name" value="CdpA_C"/>
    <property type="match status" value="1"/>
</dbReference>
<feature type="transmembrane region" description="Helical" evidence="2">
    <location>
        <begin position="119"/>
        <end position="141"/>
    </location>
</feature>
<dbReference type="Pfam" id="PF23600">
    <property type="entry name" value="CdpA_N"/>
    <property type="match status" value="1"/>
</dbReference>
<feature type="domain" description="Cell division protein A N-terminal" evidence="3">
    <location>
        <begin position="2"/>
        <end position="150"/>
    </location>
</feature>
<evidence type="ECO:0000259" key="3">
    <source>
        <dbReference type="Pfam" id="PF23600"/>
    </source>
</evidence>
<dbReference type="AlphaFoldDB" id="A0A847UE58"/>
<proteinExistence type="predicted"/>
<keyword evidence="2" id="KW-0812">Transmembrane</keyword>
<dbReference type="EMBL" id="WOYG01000001">
    <property type="protein sequence ID" value="NLV11489.1"/>
    <property type="molecule type" value="Genomic_DNA"/>
</dbReference>
<feature type="transmembrane region" description="Helical" evidence="2">
    <location>
        <begin position="22"/>
        <end position="42"/>
    </location>
</feature>
<dbReference type="RefSeq" id="WP_170095163.1">
    <property type="nucleotide sequence ID" value="NZ_WOYG01000001.1"/>
</dbReference>
<evidence type="ECO:0000313" key="5">
    <source>
        <dbReference type="EMBL" id="NLV11489.1"/>
    </source>
</evidence>
<evidence type="ECO:0000313" key="6">
    <source>
        <dbReference type="Proteomes" id="UP000608662"/>
    </source>
</evidence>
<dbReference type="Proteomes" id="UP000608662">
    <property type="component" value="Unassembled WGS sequence"/>
</dbReference>
<dbReference type="InterPro" id="IPR055563">
    <property type="entry name" value="CdpA_N"/>
</dbReference>